<feature type="region of interest" description="Disordered" evidence="1">
    <location>
        <begin position="90"/>
        <end position="132"/>
    </location>
</feature>
<evidence type="ECO:0000313" key="2">
    <source>
        <dbReference type="EMBL" id="KAK2665307.1"/>
    </source>
</evidence>
<evidence type="ECO:0000256" key="1">
    <source>
        <dbReference type="SAM" id="MobiDB-lite"/>
    </source>
</evidence>
<accession>A0AAE0CVQ2</accession>
<keyword evidence="3" id="KW-1185">Reference proteome</keyword>
<protein>
    <submittedName>
        <fullName evidence="2">Uncharacterized protein</fullName>
    </submittedName>
</protein>
<dbReference type="EMBL" id="JANJYI010000001">
    <property type="protein sequence ID" value="KAK2665307.1"/>
    <property type="molecule type" value="Genomic_DNA"/>
</dbReference>
<sequence length="132" mass="14941">MLFFMVSQLHRSKAAMDSSSDHQVPTLTKKQRETRSQLIAKNLNFSLPIKLDQNNFIYWKAQILPVVRAFDIEEFLFTPAQSPKKCVEIEDEDTFRPNEEGGGGRCTETEPSDPTSPDFSGMDIGGFEPSPR</sequence>
<dbReference type="AlphaFoldDB" id="A0AAE0CVQ2"/>
<evidence type="ECO:0000313" key="3">
    <source>
        <dbReference type="Proteomes" id="UP001280121"/>
    </source>
</evidence>
<organism evidence="2 3">
    <name type="scientific">Dipteronia dyeriana</name>
    <dbReference type="NCBI Taxonomy" id="168575"/>
    <lineage>
        <taxon>Eukaryota</taxon>
        <taxon>Viridiplantae</taxon>
        <taxon>Streptophyta</taxon>
        <taxon>Embryophyta</taxon>
        <taxon>Tracheophyta</taxon>
        <taxon>Spermatophyta</taxon>
        <taxon>Magnoliopsida</taxon>
        <taxon>eudicotyledons</taxon>
        <taxon>Gunneridae</taxon>
        <taxon>Pentapetalae</taxon>
        <taxon>rosids</taxon>
        <taxon>malvids</taxon>
        <taxon>Sapindales</taxon>
        <taxon>Sapindaceae</taxon>
        <taxon>Hippocastanoideae</taxon>
        <taxon>Acereae</taxon>
        <taxon>Dipteronia</taxon>
    </lineage>
</organism>
<gene>
    <name evidence="2" type="ORF">Ddye_003881</name>
</gene>
<name>A0AAE0CVQ2_9ROSI</name>
<dbReference type="Proteomes" id="UP001280121">
    <property type="component" value="Unassembled WGS sequence"/>
</dbReference>
<comment type="caution">
    <text evidence="2">The sequence shown here is derived from an EMBL/GenBank/DDBJ whole genome shotgun (WGS) entry which is preliminary data.</text>
</comment>
<proteinExistence type="predicted"/>
<reference evidence="2" key="1">
    <citation type="journal article" date="2023" name="Plant J.">
        <title>Genome sequences and population genomics provide insights into the demographic history, inbreeding, and mutation load of two 'living fossil' tree species of Dipteronia.</title>
        <authorList>
            <person name="Feng Y."/>
            <person name="Comes H.P."/>
            <person name="Chen J."/>
            <person name="Zhu S."/>
            <person name="Lu R."/>
            <person name="Zhang X."/>
            <person name="Li P."/>
            <person name="Qiu J."/>
            <person name="Olsen K.M."/>
            <person name="Qiu Y."/>
        </authorList>
    </citation>
    <scope>NUCLEOTIDE SEQUENCE</scope>
    <source>
        <strain evidence="2">KIB01</strain>
    </source>
</reference>